<name>A0A8H9GQ79_9DEIO</name>
<dbReference type="Proteomes" id="UP000600547">
    <property type="component" value="Unassembled WGS sequence"/>
</dbReference>
<evidence type="ECO:0000313" key="1">
    <source>
        <dbReference type="EMBL" id="GGM39744.1"/>
    </source>
</evidence>
<keyword evidence="2" id="KW-1185">Reference proteome</keyword>
<protein>
    <submittedName>
        <fullName evidence="1">Uncharacterized protein</fullName>
    </submittedName>
</protein>
<comment type="caution">
    <text evidence="1">The sequence shown here is derived from an EMBL/GenBank/DDBJ whole genome shotgun (WGS) entry which is preliminary data.</text>
</comment>
<dbReference type="AlphaFoldDB" id="A0A8H9GQ79"/>
<dbReference type="RefSeq" id="WP_189062496.1">
    <property type="nucleotide sequence ID" value="NZ_BMQG01000004.1"/>
</dbReference>
<dbReference type="EMBL" id="BMQG01000004">
    <property type="protein sequence ID" value="GGM39744.1"/>
    <property type="molecule type" value="Genomic_DNA"/>
</dbReference>
<reference evidence="2" key="1">
    <citation type="journal article" date="2019" name="Int. J. Syst. Evol. Microbiol.">
        <title>The Global Catalogue of Microorganisms (GCM) 10K type strain sequencing project: providing services to taxonomists for standard genome sequencing and annotation.</title>
        <authorList>
            <consortium name="The Broad Institute Genomics Platform"/>
            <consortium name="The Broad Institute Genome Sequencing Center for Infectious Disease"/>
            <person name="Wu L."/>
            <person name="Ma J."/>
        </authorList>
    </citation>
    <scope>NUCLEOTIDE SEQUENCE [LARGE SCALE GENOMIC DNA]</scope>
    <source>
        <strain evidence="2">JCM 31047</strain>
    </source>
</reference>
<sequence>MDPRHIRVQSTRTDWRGRLRPEYREADQWYRAHLTSLGLLKPEPEPPRRDVLTFDT</sequence>
<proteinExistence type="predicted"/>
<gene>
    <name evidence="1" type="ORF">GCM10008956_15270</name>
</gene>
<accession>A0A8H9GQ79</accession>
<organism evidence="1 2">
    <name type="scientific">Deinococcus arenae</name>
    <dbReference type="NCBI Taxonomy" id="1452751"/>
    <lineage>
        <taxon>Bacteria</taxon>
        <taxon>Thermotogati</taxon>
        <taxon>Deinococcota</taxon>
        <taxon>Deinococci</taxon>
        <taxon>Deinococcales</taxon>
        <taxon>Deinococcaceae</taxon>
        <taxon>Deinococcus</taxon>
    </lineage>
</organism>
<evidence type="ECO:0000313" key="2">
    <source>
        <dbReference type="Proteomes" id="UP000600547"/>
    </source>
</evidence>